<organism evidence="2">
    <name type="scientific">marine sediment metagenome</name>
    <dbReference type="NCBI Taxonomy" id="412755"/>
    <lineage>
        <taxon>unclassified sequences</taxon>
        <taxon>metagenomes</taxon>
        <taxon>ecological metagenomes</taxon>
    </lineage>
</organism>
<reference evidence="2" key="1">
    <citation type="journal article" date="2015" name="Nature">
        <title>Complex archaea that bridge the gap between prokaryotes and eukaryotes.</title>
        <authorList>
            <person name="Spang A."/>
            <person name="Saw J.H."/>
            <person name="Jorgensen S.L."/>
            <person name="Zaremba-Niedzwiedzka K."/>
            <person name="Martijn J."/>
            <person name="Lind A.E."/>
            <person name="van Eijk R."/>
            <person name="Schleper C."/>
            <person name="Guy L."/>
            <person name="Ettema T.J."/>
        </authorList>
    </citation>
    <scope>NUCLEOTIDE SEQUENCE</scope>
</reference>
<dbReference type="EMBL" id="LAZR01007409">
    <property type="protein sequence ID" value="KKM85450.1"/>
    <property type="molecule type" value="Genomic_DNA"/>
</dbReference>
<sequence>METKELDQMIGEAFSSRIDQAFAEYRVLPDGQLKRAELLSSVDKATMEQAAGILAPITQLEVFGMPLGEAAIGGGLALFTTELIDAFITKPPDGVPFTRVLVKGVAAFAMVNFLSGPLGSGAAKTAALFLGFSLLRDLLPIDDWIKNVVTGIKAEPEGSGGALTATTSHSSNPTDNGHQSGDAMVMLRASMGGR</sequence>
<name>A0A0F9N9L4_9ZZZZ</name>
<accession>A0A0F9N9L4</accession>
<feature type="region of interest" description="Disordered" evidence="1">
    <location>
        <begin position="157"/>
        <end position="182"/>
    </location>
</feature>
<evidence type="ECO:0000313" key="2">
    <source>
        <dbReference type="EMBL" id="KKM85450.1"/>
    </source>
</evidence>
<dbReference type="AlphaFoldDB" id="A0A0F9N9L4"/>
<feature type="compositionally biased region" description="Polar residues" evidence="1">
    <location>
        <begin position="164"/>
        <end position="179"/>
    </location>
</feature>
<gene>
    <name evidence="2" type="ORF">LCGC14_1288900</name>
</gene>
<evidence type="ECO:0000256" key="1">
    <source>
        <dbReference type="SAM" id="MobiDB-lite"/>
    </source>
</evidence>
<protein>
    <submittedName>
        <fullName evidence="2">Uncharacterized protein</fullName>
    </submittedName>
</protein>
<proteinExistence type="predicted"/>
<comment type="caution">
    <text evidence="2">The sequence shown here is derived from an EMBL/GenBank/DDBJ whole genome shotgun (WGS) entry which is preliminary data.</text>
</comment>